<dbReference type="PANTHER" id="PTHR47307:SF1">
    <property type="entry name" value="GLUTATHIONE-REGULATED POTASSIUM-EFFLUX SYSTEM ANCILLARY PROTEIN KEFG"/>
    <property type="match status" value="1"/>
</dbReference>
<dbReference type="InterPro" id="IPR046980">
    <property type="entry name" value="KefG/KefF"/>
</dbReference>
<dbReference type="GO" id="GO:0009055">
    <property type="term" value="F:electron transfer activity"/>
    <property type="evidence" value="ECO:0007669"/>
    <property type="project" value="TreeGrafter"/>
</dbReference>
<name>A0A940PA56_9ENTE</name>
<keyword evidence="1" id="KW-0560">Oxidoreductase</keyword>
<dbReference type="InterPro" id="IPR003680">
    <property type="entry name" value="Flavodoxin_fold"/>
</dbReference>
<proteinExistence type="predicted"/>
<sequence>MKTLVILAHPNISESGSQQFLLNSVEQFENVTVHHLDRHYPDGKIDRQAEQELLKKHQRIIFQFPFYWYSSPSILKEWQDVVFAGDDFYRPEGTILKGKEFGLVLTIGVSESEYRAGGRESFTVDELTRPYQAVAHHMGMSYLPHFSIHQFVYLSERQQQQLLIDYQFYLTGLQPASLENRTNWIIQALKTTDPKSLPIEKRARLEAIITELSERQDILADLKATLTEF</sequence>
<dbReference type="Proteomes" id="UP000674938">
    <property type="component" value="Unassembled WGS sequence"/>
</dbReference>
<accession>A0A940PA56</accession>
<dbReference type="EMBL" id="JAEEGA010000019">
    <property type="protein sequence ID" value="MBP1043850.1"/>
    <property type="molecule type" value="Genomic_DNA"/>
</dbReference>
<protein>
    <submittedName>
        <fullName evidence="3">NAD(P)H-dependent oxidoreductase</fullName>
    </submittedName>
</protein>
<dbReference type="PANTHER" id="PTHR47307">
    <property type="entry name" value="GLUTATHIONE-REGULATED POTASSIUM-EFFLUX SYSTEM ANCILLARY PROTEIN KEFG"/>
    <property type="match status" value="1"/>
</dbReference>
<dbReference type="RefSeq" id="WP_209531735.1">
    <property type="nucleotide sequence ID" value="NZ_JAEEGA010000019.1"/>
</dbReference>
<dbReference type="AlphaFoldDB" id="A0A940PA56"/>
<evidence type="ECO:0000313" key="3">
    <source>
        <dbReference type="EMBL" id="MBP1043850.1"/>
    </source>
</evidence>
<evidence type="ECO:0000256" key="1">
    <source>
        <dbReference type="ARBA" id="ARBA00023002"/>
    </source>
</evidence>
<feature type="domain" description="Flavodoxin-like fold" evidence="2">
    <location>
        <begin position="1"/>
        <end position="159"/>
    </location>
</feature>
<dbReference type="SUPFAM" id="SSF52218">
    <property type="entry name" value="Flavoproteins"/>
    <property type="match status" value="1"/>
</dbReference>
<organism evidence="3 4">
    <name type="scientific">Vagococcus allomyrinae</name>
    <dbReference type="NCBI Taxonomy" id="2794353"/>
    <lineage>
        <taxon>Bacteria</taxon>
        <taxon>Bacillati</taxon>
        <taxon>Bacillota</taxon>
        <taxon>Bacilli</taxon>
        <taxon>Lactobacillales</taxon>
        <taxon>Enterococcaceae</taxon>
        <taxon>Vagococcus</taxon>
    </lineage>
</organism>
<dbReference type="Gene3D" id="3.40.50.360">
    <property type="match status" value="1"/>
</dbReference>
<comment type="caution">
    <text evidence="3">The sequence shown here is derived from an EMBL/GenBank/DDBJ whole genome shotgun (WGS) entry which is preliminary data.</text>
</comment>
<dbReference type="Pfam" id="PF02525">
    <property type="entry name" value="Flavodoxin_2"/>
    <property type="match status" value="1"/>
</dbReference>
<dbReference type="InterPro" id="IPR029039">
    <property type="entry name" value="Flavoprotein-like_sf"/>
</dbReference>
<reference evidence="3" key="1">
    <citation type="submission" date="2020-12" db="EMBL/GenBank/DDBJ databases">
        <title>Vagococcus allomyrinae sp. nov. and Enterococcus lavae sp. nov., isolated from the larvae of Allomyrina dichotoma.</title>
        <authorList>
            <person name="Lee S.D."/>
        </authorList>
    </citation>
    <scope>NUCLEOTIDE SEQUENCE</scope>
    <source>
        <strain evidence="3">BWB3-3</strain>
    </source>
</reference>
<dbReference type="GO" id="GO:0003955">
    <property type="term" value="F:NAD(P)H dehydrogenase (quinone) activity"/>
    <property type="evidence" value="ECO:0007669"/>
    <property type="project" value="TreeGrafter"/>
</dbReference>
<evidence type="ECO:0000313" key="4">
    <source>
        <dbReference type="Proteomes" id="UP000674938"/>
    </source>
</evidence>
<keyword evidence="4" id="KW-1185">Reference proteome</keyword>
<dbReference type="GO" id="GO:0010181">
    <property type="term" value="F:FMN binding"/>
    <property type="evidence" value="ECO:0007669"/>
    <property type="project" value="TreeGrafter"/>
</dbReference>
<evidence type="ECO:0000259" key="2">
    <source>
        <dbReference type="Pfam" id="PF02525"/>
    </source>
</evidence>
<gene>
    <name evidence="3" type="ORF">I6N95_22735</name>
</gene>